<keyword evidence="7" id="KW-0677">Repeat</keyword>
<keyword evidence="10" id="KW-0496">Mitochondrion</keyword>
<dbReference type="InterPro" id="IPR023395">
    <property type="entry name" value="MCP_dom_sf"/>
</dbReference>
<keyword evidence="6 14" id="KW-0812">Transmembrane</keyword>
<dbReference type="Pfam" id="PF00153">
    <property type="entry name" value="Mito_carr"/>
    <property type="match status" value="2"/>
</dbReference>
<dbReference type="OrthoDB" id="270584at2759"/>
<dbReference type="PANTHER" id="PTHR45635:SF14">
    <property type="entry name" value="ADP_ATP TRANSLOCASE"/>
    <property type="match status" value="1"/>
</dbReference>
<keyword evidence="11 14" id="KW-0472">Membrane</keyword>
<protein>
    <recommendedName>
        <fullName evidence="16">ADP/ATP translocase</fullName>
    </recommendedName>
    <alternativeName>
        <fullName evidence="16">ADP,ATP carrier protein</fullName>
    </alternativeName>
</protein>
<keyword evidence="8" id="KW-0999">Mitochondrion inner membrane</keyword>
<evidence type="ECO:0000256" key="1">
    <source>
        <dbReference type="ARBA" id="ARBA00004448"/>
    </source>
</evidence>
<dbReference type="Gene3D" id="1.50.40.10">
    <property type="entry name" value="Mitochondrial carrier domain"/>
    <property type="match status" value="1"/>
</dbReference>
<dbReference type="Proteomes" id="UP000320333">
    <property type="component" value="Unassembled WGS sequence"/>
</dbReference>
<evidence type="ECO:0000256" key="2">
    <source>
        <dbReference type="ARBA" id="ARBA00006375"/>
    </source>
</evidence>
<proteinExistence type="inferred from homology"/>
<evidence type="ECO:0000256" key="5">
    <source>
        <dbReference type="ARBA" id="ARBA00022449"/>
    </source>
</evidence>
<keyword evidence="5" id="KW-0050">Antiport</keyword>
<evidence type="ECO:0000256" key="3">
    <source>
        <dbReference type="ARBA" id="ARBA00011245"/>
    </source>
</evidence>
<evidence type="ECO:0000256" key="14">
    <source>
        <dbReference type="PROSITE-ProRule" id="PRU00282"/>
    </source>
</evidence>
<dbReference type="InterPro" id="IPR002067">
    <property type="entry name" value="MCP"/>
</dbReference>
<evidence type="ECO:0000256" key="9">
    <source>
        <dbReference type="ARBA" id="ARBA00022989"/>
    </source>
</evidence>
<comment type="catalytic activity">
    <reaction evidence="12">
        <text>ADP(in) + ATP(out) = ADP(out) + ATP(in)</text>
        <dbReference type="Rhea" id="RHEA:34999"/>
        <dbReference type="ChEBI" id="CHEBI:30616"/>
        <dbReference type="ChEBI" id="CHEBI:456216"/>
    </reaction>
    <physiologicalReaction direction="left-to-right" evidence="12">
        <dbReference type="Rhea" id="RHEA:35000"/>
    </physiologicalReaction>
</comment>
<dbReference type="EMBL" id="QEAP01000495">
    <property type="protein sequence ID" value="TPX65349.1"/>
    <property type="molecule type" value="Genomic_DNA"/>
</dbReference>
<organism evidence="17 18">
    <name type="scientific">Chytriomyces confervae</name>
    <dbReference type="NCBI Taxonomy" id="246404"/>
    <lineage>
        <taxon>Eukaryota</taxon>
        <taxon>Fungi</taxon>
        <taxon>Fungi incertae sedis</taxon>
        <taxon>Chytridiomycota</taxon>
        <taxon>Chytridiomycota incertae sedis</taxon>
        <taxon>Chytridiomycetes</taxon>
        <taxon>Chytridiales</taxon>
        <taxon>Chytriomycetaceae</taxon>
        <taxon>Chytriomyces</taxon>
    </lineage>
</organism>
<accession>A0A507EM67</accession>
<evidence type="ECO:0000256" key="11">
    <source>
        <dbReference type="ARBA" id="ARBA00023136"/>
    </source>
</evidence>
<dbReference type="PANTHER" id="PTHR45635">
    <property type="entry name" value="ADP,ATP CARRIER PROTEIN 1-RELATED-RELATED"/>
    <property type="match status" value="1"/>
</dbReference>
<evidence type="ECO:0000256" key="12">
    <source>
        <dbReference type="ARBA" id="ARBA00024143"/>
    </source>
</evidence>
<gene>
    <name evidence="17" type="ORF">CcCBS67573_g08153</name>
</gene>
<evidence type="ECO:0000313" key="18">
    <source>
        <dbReference type="Proteomes" id="UP000320333"/>
    </source>
</evidence>
<dbReference type="PRINTS" id="PR00927">
    <property type="entry name" value="ADPTRNSLCASE"/>
</dbReference>
<feature type="transmembrane region" description="Helical" evidence="16">
    <location>
        <begin position="149"/>
        <end position="172"/>
    </location>
</feature>
<evidence type="ECO:0000256" key="8">
    <source>
        <dbReference type="ARBA" id="ARBA00022792"/>
    </source>
</evidence>
<comment type="caution">
    <text evidence="17">The sequence shown here is derived from an EMBL/GenBank/DDBJ whole genome shotgun (WGS) entry which is preliminary data.</text>
</comment>
<evidence type="ECO:0000256" key="16">
    <source>
        <dbReference type="RuleBase" id="RU368008"/>
    </source>
</evidence>
<comment type="subunit">
    <text evidence="3 16">Monomer.</text>
</comment>
<keyword evidence="9 16" id="KW-1133">Transmembrane helix</keyword>
<comment type="subcellular location">
    <subcellularLocation>
        <location evidence="16">Membrane</location>
        <topology evidence="16">Multi-pass membrane protein</topology>
    </subcellularLocation>
    <subcellularLocation>
        <location evidence="1">Mitochondrion inner membrane</location>
        <topology evidence="1">Multi-pass membrane protein</topology>
    </subcellularLocation>
</comment>
<keyword evidence="18" id="KW-1185">Reference proteome</keyword>
<evidence type="ECO:0000256" key="13">
    <source>
        <dbReference type="ARBA" id="ARBA00045250"/>
    </source>
</evidence>
<dbReference type="InterPro" id="IPR018108">
    <property type="entry name" value="MCP_transmembrane"/>
</dbReference>
<name>A0A507EM67_9FUNG</name>
<dbReference type="GO" id="GO:0005471">
    <property type="term" value="F:ATP:ADP antiporter activity"/>
    <property type="evidence" value="ECO:0007669"/>
    <property type="project" value="UniProtKB-UniRule"/>
</dbReference>
<sequence>MTITDKITDTMTDKAKDKVKDTIKDEMRIDSVTGKPNQPKESYYSLLAKDFAAGGVSGAVAKTITAPVERVKLVLQTQEANGQVVSGKVPRYAGIRNTFMRLHNEQGLASLWRGNLTSCLRYFPTQAINLASKDYFQSMMPKNGPQLGFWRFMVANMMSGGMAGAFSLAFVYPLDYARTRLAADVGSGRRHFHGLWDCLVKTSEGPNGFLSLYKGFGTSVAGVIPLKGLQFGLNGTLKGMSPWDKDTSPTGMMYKWAIAQSSIITAAYATYPLDT</sequence>
<evidence type="ECO:0000313" key="17">
    <source>
        <dbReference type="EMBL" id="TPX65349.1"/>
    </source>
</evidence>
<keyword evidence="4 15" id="KW-0813">Transport</keyword>
<evidence type="ECO:0000256" key="6">
    <source>
        <dbReference type="ARBA" id="ARBA00022692"/>
    </source>
</evidence>
<dbReference type="InterPro" id="IPR002113">
    <property type="entry name" value="ADT_euk_type"/>
</dbReference>
<comment type="caution">
    <text evidence="16">Lacks conserved residue(s) required for the propagation of feature annotation.</text>
</comment>
<comment type="function">
    <text evidence="16">Catalyzes the exchange of ADP and ATP across the membrane.</text>
</comment>
<evidence type="ECO:0000256" key="4">
    <source>
        <dbReference type="ARBA" id="ARBA00022448"/>
    </source>
</evidence>
<dbReference type="PRINTS" id="PR00926">
    <property type="entry name" value="MITOCARRIER"/>
</dbReference>
<evidence type="ECO:0000256" key="10">
    <source>
        <dbReference type="ARBA" id="ARBA00023128"/>
    </source>
</evidence>
<evidence type="ECO:0000256" key="7">
    <source>
        <dbReference type="ARBA" id="ARBA00022737"/>
    </source>
</evidence>
<feature type="repeat" description="Solcar" evidence="14">
    <location>
        <begin position="45"/>
        <end position="139"/>
    </location>
</feature>
<reference evidence="17 18" key="1">
    <citation type="journal article" date="2019" name="Sci. Rep.">
        <title>Comparative genomics of chytrid fungi reveal insights into the obligate biotrophic and pathogenic lifestyle of Synchytrium endobioticum.</title>
        <authorList>
            <person name="van de Vossenberg B.T.L.H."/>
            <person name="Warris S."/>
            <person name="Nguyen H.D.T."/>
            <person name="van Gent-Pelzer M.P.E."/>
            <person name="Joly D.L."/>
            <person name="van de Geest H.C."/>
            <person name="Bonants P.J.M."/>
            <person name="Smith D.S."/>
            <person name="Levesque C.A."/>
            <person name="van der Lee T.A.J."/>
        </authorList>
    </citation>
    <scope>NUCLEOTIDE SEQUENCE [LARGE SCALE GENOMIC DNA]</scope>
    <source>
        <strain evidence="17 18">CBS 675.73</strain>
    </source>
</reference>
<dbReference type="GO" id="GO:0005743">
    <property type="term" value="C:mitochondrial inner membrane"/>
    <property type="evidence" value="ECO:0007669"/>
    <property type="project" value="UniProtKB-SubCell"/>
</dbReference>
<dbReference type="GO" id="GO:1990544">
    <property type="term" value="P:mitochondrial ATP transmembrane transport"/>
    <property type="evidence" value="ECO:0007669"/>
    <property type="project" value="InterPro"/>
</dbReference>
<dbReference type="PROSITE" id="PS50920">
    <property type="entry name" value="SOLCAR"/>
    <property type="match status" value="2"/>
</dbReference>
<feature type="repeat" description="Solcar" evidence="14">
    <location>
        <begin position="151"/>
        <end position="240"/>
    </location>
</feature>
<evidence type="ECO:0000256" key="15">
    <source>
        <dbReference type="RuleBase" id="RU000488"/>
    </source>
</evidence>
<comment type="function">
    <text evidence="13">ADP:ATP antiporter that mediates import of ADP into the mitochondrial matrix for ATP synthesis, and export of ATP out to fuel the cell. Cycles between the cytoplasmic-open state (c-state) and the matrix-open state (m-state): operates by the alternating access mechanism with a single substrate-binding site intermittently exposed to either the cytosolic (c-state) or matrix (m-state) side of the inner mitochondrial membrane.</text>
</comment>
<feature type="non-terminal residue" evidence="17">
    <location>
        <position position="275"/>
    </location>
</feature>
<dbReference type="AlphaFoldDB" id="A0A507EM67"/>
<comment type="similarity">
    <text evidence="2 15">Belongs to the mitochondrial carrier (TC 2.A.29) family.</text>
</comment>
<dbReference type="GO" id="GO:0140021">
    <property type="term" value="P:mitochondrial ADP transmembrane transport"/>
    <property type="evidence" value="ECO:0007669"/>
    <property type="project" value="InterPro"/>
</dbReference>
<dbReference type="STRING" id="246404.A0A507EM67"/>
<dbReference type="SUPFAM" id="SSF103506">
    <property type="entry name" value="Mitochondrial carrier"/>
    <property type="match status" value="1"/>
</dbReference>